<evidence type="ECO:0000313" key="2">
    <source>
        <dbReference type="Proteomes" id="UP000276133"/>
    </source>
</evidence>
<keyword evidence="2" id="KW-1185">Reference proteome</keyword>
<accession>A0A3M7T188</accession>
<dbReference type="Proteomes" id="UP000276133">
    <property type="component" value="Unassembled WGS sequence"/>
</dbReference>
<gene>
    <name evidence="1" type="ORF">BpHYR1_004976</name>
</gene>
<proteinExistence type="predicted"/>
<dbReference type="AlphaFoldDB" id="A0A3M7T188"/>
<dbReference type="EMBL" id="REGN01000481">
    <property type="protein sequence ID" value="RNA41580.1"/>
    <property type="molecule type" value="Genomic_DNA"/>
</dbReference>
<sequence>MFYFVHEKEMSASPLSTRIERDIFKNFYILTFNKRKNFDHVIMIMNFKLPQTWSGKSREFELKSKIMSLVCESGKNVISHFEQRLNLFIQKQTSDSAPNLSKISLLDGLIDLNVGCRAELLNANNLAIFVVVGCSTRQLMINNDCYCIFFIKFEQHEFFAVPSTFHGGQIFLLPFQVVFMAAKYSFCRCKQFLWRSNDVFAVPSSFCGGQMIFPLNTALELEAQFMFFSRNIQNNKLTSVQIEVSLFLQKIVINFQKKDHKRKRNRFLFLDKIVKLVGFISLQFTK</sequence>
<comment type="caution">
    <text evidence="1">The sequence shown here is derived from an EMBL/GenBank/DDBJ whole genome shotgun (WGS) entry which is preliminary data.</text>
</comment>
<organism evidence="1 2">
    <name type="scientific">Brachionus plicatilis</name>
    <name type="common">Marine rotifer</name>
    <name type="synonym">Brachionus muelleri</name>
    <dbReference type="NCBI Taxonomy" id="10195"/>
    <lineage>
        <taxon>Eukaryota</taxon>
        <taxon>Metazoa</taxon>
        <taxon>Spiralia</taxon>
        <taxon>Gnathifera</taxon>
        <taxon>Rotifera</taxon>
        <taxon>Eurotatoria</taxon>
        <taxon>Monogononta</taxon>
        <taxon>Pseudotrocha</taxon>
        <taxon>Ploima</taxon>
        <taxon>Brachionidae</taxon>
        <taxon>Brachionus</taxon>
    </lineage>
</organism>
<evidence type="ECO:0000313" key="1">
    <source>
        <dbReference type="EMBL" id="RNA41580.1"/>
    </source>
</evidence>
<name>A0A3M7T188_BRAPC</name>
<protein>
    <submittedName>
        <fullName evidence="1">Uncharacterized protein</fullName>
    </submittedName>
</protein>
<reference evidence="1 2" key="1">
    <citation type="journal article" date="2018" name="Sci. Rep.">
        <title>Genomic signatures of local adaptation to the degree of environmental predictability in rotifers.</title>
        <authorList>
            <person name="Franch-Gras L."/>
            <person name="Hahn C."/>
            <person name="Garcia-Roger E.M."/>
            <person name="Carmona M.J."/>
            <person name="Serra M."/>
            <person name="Gomez A."/>
        </authorList>
    </citation>
    <scope>NUCLEOTIDE SEQUENCE [LARGE SCALE GENOMIC DNA]</scope>
    <source>
        <strain evidence="1">HYR1</strain>
    </source>
</reference>